<feature type="transmembrane region" description="Helical" evidence="10">
    <location>
        <begin position="91"/>
        <end position="114"/>
    </location>
</feature>
<evidence type="ECO:0000256" key="9">
    <source>
        <dbReference type="ARBA" id="ARBA00031636"/>
    </source>
</evidence>
<dbReference type="Proteomes" id="UP000292583">
    <property type="component" value="Unassembled WGS sequence"/>
</dbReference>
<evidence type="ECO:0000256" key="4">
    <source>
        <dbReference type="ARBA" id="ARBA00022475"/>
    </source>
</evidence>
<feature type="transmembrane region" description="Helical" evidence="10">
    <location>
        <begin position="415"/>
        <end position="433"/>
    </location>
</feature>
<dbReference type="GO" id="GO:0042910">
    <property type="term" value="F:xenobiotic transmembrane transporter activity"/>
    <property type="evidence" value="ECO:0007669"/>
    <property type="project" value="InterPro"/>
</dbReference>
<evidence type="ECO:0000256" key="10">
    <source>
        <dbReference type="SAM" id="Phobius"/>
    </source>
</evidence>
<dbReference type="OrthoDB" id="9808954at2"/>
<keyword evidence="8 10" id="KW-0472">Membrane</keyword>
<keyword evidence="3" id="KW-0050">Antiport</keyword>
<feature type="transmembrane region" description="Helical" evidence="10">
    <location>
        <begin position="134"/>
        <end position="155"/>
    </location>
</feature>
<organism evidence="11 12">
    <name type="scientific">Campylobacter novaezeelandiae</name>
    <dbReference type="NCBI Taxonomy" id="2267891"/>
    <lineage>
        <taxon>Bacteria</taxon>
        <taxon>Pseudomonadati</taxon>
        <taxon>Campylobacterota</taxon>
        <taxon>Epsilonproteobacteria</taxon>
        <taxon>Campylobacterales</taxon>
        <taxon>Campylobacteraceae</taxon>
        <taxon>Campylobacter</taxon>
    </lineage>
</organism>
<feature type="transmembrane region" description="Helical" evidence="10">
    <location>
        <begin position="310"/>
        <end position="333"/>
    </location>
</feature>
<evidence type="ECO:0000256" key="3">
    <source>
        <dbReference type="ARBA" id="ARBA00022449"/>
    </source>
</evidence>
<evidence type="ECO:0000313" key="12">
    <source>
        <dbReference type="Proteomes" id="UP000292583"/>
    </source>
</evidence>
<dbReference type="PANTHER" id="PTHR43298">
    <property type="entry name" value="MULTIDRUG RESISTANCE PROTEIN NORM-RELATED"/>
    <property type="match status" value="1"/>
</dbReference>
<keyword evidence="12" id="KW-1185">Reference proteome</keyword>
<dbReference type="InterPro" id="IPR048279">
    <property type="entry name" value="MdtK-like"/>
</dbReference>
<keyword evidence="2" id="KW-0813">Transport</keyword>
<sequence length="439" mass="49195">MSDIFTKLPAWKLFSKCAFPNMISASFLAFYYIVDGIFVGKYLGNNALAALGLVLPFIIMSFAIADTIGVGSAVQISMKLGKNQKEEAKTMFSACIVIILAFSFLMGFIEYFLGPLLIDLLNVSKEVKELCKEILIVFALFAPITMISFALDNYLRICGKTFYSMIINIIIALSNLFFDYLFIVVLGWGVFSAALATCIGLSLGGIFGILPFLIQNLELKFTKIALSFKEFKNIIYNGSSEFFNNVSTSLFSIFANLVLLNLAGTKGVAAFSIILYINTFIISLLISMCDAMQPALSFNYAKKDIKRVKNLIIPILISAFIFSITILFIVLTFKENLISFFSKDKNKEFLDFGSHALMIFSFNYLIIWINVLSTSFLTAFNKPKSSLIISLNQNLFIPLIFLFILPLFLNLNGVWLTPLMANIFVLILSFIFLRKIFAK</sequence>
<keyword evidence="6 10" id="KW-1133">Transmembrane helix</keyword>
<comment type="caution">
    <text evidence="11">The sequence shown here is derived from an EMBL/GenBank/DDBJ whole genome shotgun (WGS) entry which is preliminary data.</text>
</comment>
<dbReference type="InterPro" id="IPR050222">
    <property type="entry name" value="MATE_MdtK"/>
</dbReference>
<dbReference type="Pfam" id="PF01554">
    <property type="entry name" value="MatE"/>
    <property type="match status" value="2"/>
</dbReference>
<dbReference type="GO" id="GO:0006811">
    <property type="term" value="P:monoatomic ion transport"/>
    <property type="evidence" value="ECO:0007669"/>
    <property type="project" value="UniProtKB-KW"/>
</dbReference>
<dbReference type="GO" id="GO:0015297">
    <property type="term" value="F:antiporter activity"/>
    <property type="evidence" value="ECO:0007669"/>
    <property type="project" value="UniProtKB-KW"/>
</dbReference>
<feature type="transmembrane region" description="Helical" evidence="10">
    <location>
        <begin position="268"/>
        <end position="289"/>
    </location>
</feature>
<keyword evidence="4" id="KW-1003">Cell membrane</keyword>
<feature type="transmembrane region" description="Helical" evidence="10">
    <location>
        <begin position="21"/>
        <end position="43"/>
    </location>
</feature>
<gene>
    <name evidence="11" type="ORF">DU473_06855</name>
</gene>
<dbReference type="EMBL" id="QPGR01000014">
    <property type="protein sequence ID" value="TBR79664.1"/>
    <property type="molecule type" value="Genomic_DNA"/>
</dbReference>
<feature type="transmembrane region" description="Helical" evidence="10">
    <location>
        <begin position="387"/>
        <end position="409"/>
    </location>
</feature>
<feature type="transmembrane region" description="Helical" evidence="10">
    <location>
        <begin position="353"/>
        <end position="380"/>
    </location>
</feature>
<proteinExistence type="predicted"/>
<accession>A0A4Q9JT06</accession>
<evidence type="ECO:0000256" key="7">
    <source>
        <dbReference type="ARBA" id="ARBA00023065"/>
    </source>
</evidence>
<dbReference type="InterPro" id="IPR002528">
    <property type="entry name" value="MATE_fam"/>
</dbReference>
<evidence type="ECO:0000256" key="2">
    <source>
        <dbReference type="ARBA" id="ARBA00022448"/>
    </source>
</evidence>
<evidence type="ECO:0000313" key="11">
    <source>
        <dbReference type="EMBL" id="TBR79664.1"/>
    </source>
</evidence>
<feature type="transmembrane region" description="Helical" evidence="10">
    <location>
        <begin position="162"/>
        <end position="183"/>
    </location>
</feature>
<reference evidence="11 12" key="1">
    <citation type="submission" date="2018-07" db="EMBL/GenBank/DDBJ databases">
        <title>Campylobacter zealandensis sp. nov., isolated from birds and water in New Zealand.</title>
        <authorList>
            <person name="Wilkinson D.A."/>
            <person name="Biggs P.J."/>
            <person name="French N.P."/>
            <person name="Midwinter A.C."/>
        </authorList>
    </citation>
    <scope>NUCLEOTIDE SEQUENCE [LARGE SCALE GENOMIC DNA]</scope>
    <source>
        <strain evidence="11 12">B423b</strain>
    </source>
</reference>
<name>A0A4Q9JT06_9BACT</name>
<evidence type="ECO:0000256" key="1">
    <source>
        <dbReference type="ARBA" id="ARBA00004651"/>
    </source>
</evidence>
<dbReference type="PIRSF" id="PIRSF006603">
    <property type="entry name" value="DinF"/>
    <property type="match status" value="1"/>
</dbReference>
<protein>
    <recommendedName>
        <fullName evidence="9">Multidrug-efflux transporter</fullName>
    </recommendedName>
</protein>
<feature type="transmembrane region" description="Helical" evidence="10">
    <location>
        <begin position="49"/>
        <end position="70"/>
    </location>
</feature>
<evidence type="ECO:0000256" key="8">
    <source>
        <dbReference type="ARBA" id="ARBA00023136"/>
    </source>
</evidence>
<feature type="transmembrane region" description="Helical" evidence="10">
    <location>
        <begin position="242"/>
        <end position="262"/>
    </location>
</feature>
<keyword evidence="7" id="KW-0406">Ion transport</keyword>
<comment type="subcellular location">
    <subcellularLocation>
        <location evidence="1">Cell membrane</location>
        <topology evidence="1">Multi-pass membrane protein</topology>
    </subcellularLocation>
</comment>
<evidence type="ECO:0000256" key="6">
    <source>
        <dbReference type="ARBA" id="ARBA00022989"/>
    </source>
</evidence>
<keyword evidence="5 10" id="KW-0812">Transmembrane</keyword>
<dbReference type="AlphaFoldDB" id="A0A4Q9JT06"/>
<evidence type="ECO:0000256" key="5">
    <source>
        <dbReference type="ARBA" id="ARBA00022692"/>
    </source>
</evidence>
<dbReference type="GO" id="GO:0005886">
    <property type="term" value="C:plasma membrane"/>
    <property type="evidence" value="ECO:0007669"/>
    <property type="project" value="UniProtKB-SubCell"/>
</dbReference>
<feature type="transmembrane region" description="Helical" evidence="10">
    <location>
        <begin position="189"/>
        <end position="214"/>
    </location>
</feature>
<dbReference type="PANTHER" id="PTHR43298:SF2">
    <property type="entry name" value="FMN_FAD EXPORTER YEEO-RELATED"/>
    <property type="match status" value="1"/>
</dbReference>
<dbReference type="RefSeq" id="WP_131186820.1">
    <property type="nucleotide sequence ID" value="NZ_JAENKU010000026.1"/>
</dbReference>